<evidence type="ECO:0000313" key="3">
    <source>
        <dbReference type="Proteomes" id="UP001150942"/>
    </source>
</evidence>
<keyword evidence="3" id="KW-1185">Reference proteome</keyword>
<gene>
    <name evidence="2" type="ORF">N7449_011954</name>
</gene>
<reference evidence="2" key="2">
    <citation type="journal article" date="2023" name="IMA Fungus">
        <title>Comparative genomic study of the Penicillium genus elucidates a diverse pangenome and 15 lateral gene transfer events.</title>
        <authorList>
            <person name="Petersen C."/>
            <person name="Sorensen T."/>
            <person name="Nielsen M.R."/>
            <person name="Sondergaard T.E."/>
            <person name="Sorensen J.L."/>
            <person name="Fitzpatrick D.A."/>
            <person name="Frisvad J.C."/>
            <person name="Nielsen K.L."/>
        </authorList>
    </citation>
    <scope>NUCLEOTIDE SEQUENCE</scope>
    <source>
        <strain evidence="2">IBT 20477</strain>
    </source>
</reference>
<accession>A0A9W9LZ11</accession>
<protein>
    <recommendedName>
        <fullName evidence="1">Fido domain-containing protein</fullName>
    </recommendedName>
</protein>
<name>A0A9W9LZ11_9EURO</name>
<reference evidence="2" key="1">
    <citation type="submission" date="2022-11" db="EMBL/GenBank/DDBJ databases">
        <authorList>
            <person name="Petersen C."/>
        </authorList>
    </citation>
    <scope>NUCLEOTIDE SEQUENCE</scope>
    <source>
        <strain evidence="2">IBT 20477</strain>
    </source>
</reference>
<comment type="caution">
    <text evidence="2">The sequence shown here is derived from an EMBL/GenBank/DDBJ whole genome shotgun (WGS) entry which is preliminary data.</text>
</comment>
<dbReference type="PROSITE" id="PS51459">
    <property type="entry name" value="FIDO"/>
    <property type="match status" value="1"/>
</dbReference>
<dbReference type="InterPro" id="IPR003812">
    <property type="entry name" value="Fido"/>
</dbReference>
<dbReference type="Proteomes" id="UP001150942">
    <property type="component" value="Unassembled WGS sequence"/>
</dbReference>
<dbReference type="AlphaFoldDB" id="A0A9W9LZ11"/>
<evidence type="ECO:0000313" key="2">
    <source>
        <dbReference type="EMBL" id="KAJ5181807.1"/>
    </source>
</evidence>
<dbReference type="OrthoDB" id="4364502at2759"/>
<proteinExistence type="predicted"/>
<sequence length="213" mass="23774">MSPVYPNDQRIGRRTPEAISDVEFRYLASLKLTHHEQCHPNGSIKSHGPKRCAVKRGTFTFFPAIEDMNNSPSTAWPYNDYKAFEARQKKKVLTSVWKFSDTSTGASIGASGAVSFSPVHKINKGAILNDTNKQSCMRDLAPAALDVNLDLEYAGLRQFPRRSFVPYKTKATTHKLESNPQEAIEGTIDSIAIASKYTHIFSNIHPFVDGKDR</sequence>
<organism evidence="2 3">
    <name type="scientific">Penicillium cf. viridicatum</name>
    <dbReference type="NCBI Taxonomy" id="2972119"/>
    <lineage>
        <taxon>Eukaryota</taxon>
        <taxon>Fungi</taxon>
        <taxon>Dikarya</taxon>
        <taxon>Ascomycota</taxon>
        <taxon>Pezizomycotina</taxon>
        <taxon>Eurotiomycetes</taxon>
        <taxon>Eurotiomycetidae</taxon>
        <taxon>Eurotiales</taxon>
        <taxon>Aspergillaceae</taxon>
        <taxon>Penicillium</taxon>
    </lineage>
</organism>
<feature type="domain" description="Fido" evidence="1">
    <location>
        <begin position="111"/>
        <end position="213"/>
    </location>
</feature>
<evidence type="ECO:0000259" key="1">
    <source>
        <dbReference type="PROSITE" id="PS51459"/>
    </source>
</evidence>
<dbReference type="EMBL" id="JAPQKQ010000009">
    <property type="protein sequence ID" value="KAJ5181807.1"/>
    <property type="molecule type" value="Genomic_DNA"/>
</dbReference>